<reference evidence="3" key="1">
    <citation type="journal article" date="2019" name="Curr. Biol.">
        <title>Genome Sequence of Striga asiatica Provides Insight into the Evolution of Plant Parasitism.</title>
        <authorList>
            <person name="Yoshida S."/>
            <person name="Kim S."/>
            <person name="Wafula E.K."/>
            <person name="Tanskanen J."/>
            <person name="Kim Y.M."/>
            <person name="Honaas L."/>
            <person name="Yang Z."/>
            <person name="Spallek T."/>
            <person name="Conn C.E."/>
            <person name="Ichihashi Y."/>
            <person name="Cheong K."/>
            <person name="Cui S."/>
            <person name="Der J.P."/>
            <person name="Gundlach H."/>
            <person name="Jiao Y."/>
            <person name="Hori C."/>
            <person name="Ishida J.K."/>
            <person name="Kasahara H."/>
            <person name="Kiba T."/>
            <person name="Kim M.S."/>
            <person name="Koo N."/>
            <person name="Laohavisit A."/>
            <person name="Lee Y.H."/>
            <person name="Lumba S."/>
            <person name="McCourt P."/>
            <person name="Mortimer J.C."/>
            <person name="Mutuku J.M."/>
            <person name="Nomura T."/>
            <person name="Sasaki-Sekimoto Y."/>
            <person name="Seto Y."/>
            <person name="Wang Y."/>
            <person name="Wakatake T."/>
            <person name="Sakakibara H."/>
            <person name="Demura T."/>
            <person name="Yamaguchi S."/>
            <person name="Yoneyama K."/>
            <person name="Manabe R.I."/>
            <person name="Nelson D.C."/>
            <person name="Schulman A.H."/>
            <person name="Timko M.P."/>
            <person name="dePamphilis C.W."/>
            <person name="Choi D."/>
            <person name="Shirasu K."/>
        </authorList>
    </citation>
    <scope>NUCLEOTIDE SEQUENCE [LARGE SCALE GENOMIC DNA]</scope>
    <source>
        <strain evidence="3">cv. UVA1</strain>
    </source>
</reference>
<proteinExistence type="predicted"/>
<evidence type="ECO:0000256" key="1">
    <source>
        <dbReference type="SAM" id="MobiDB-lite"/>
    </source>
</evidence>
<feature type="region of interest" description="Disordered" evidence="1">
    <location>
        <begin position="93"/>
        <end position="155"/>
    </location>
</feature>
<dbReference type="Proteomes" id="UP000325081">
    <property type="component" value="Unassembled WGS sequence"/>
</dbReference>
<dbReference type="AlphaFoldDB" id="A0A5A7RIV7"/>
<evidence type="ECO:0000313" key="2">
    <source>
        <dbReference type="EMBL" id="GER57102.1"/>
    </source>
</evidence>
<feature type="compositionally biased region" description="Low complexity" evidence="1">
    <location>
        <begin position="135"/>
        <end position="149"/>
    </location>
</feature>
<name>A0A5A7RIV7_STRAF</name>
<comment type="caution">
    <text evidence="2">The sequence shown here is derived from an EMBL/GenBank/DDBJ whole genome shotgun (WGS) entry which is preliminary data.</text>
</comment>
<organism evidence="2 3">
    <name type="scientific">Striga asiatica</name>
    <name type="common">Asiatic witchweed</name>
    <name type="synonym">Buchnera asiatica</name>
    <dbReference type="NCBI Taxonomy" id="4170"/>
    <lineage>
        <taxon>Eukaryota</taxon>
        <taxon>Viridiplantae</taxon>
        <taxon>Streptophyta</taxon>
        <taxon>Embryophyta</taxon>
        <taxon>Tracheophyta</taxon>
        <taxon>Spermatophyta</taxon>
        <taxon>Magnoliopsida</taxon>
        <taxon>eudicotyledons</taxon>
        <taxon>Gunneridae</taxon>
        <taxon>Pentapetalae</taxon>
        <taxon>asterids</taxon>
        <taxon>lamiids</taxon>
        <taxon>Lamiales</taxon>
        <taxon>Orobanchaceae</taxon>
        <taxon>Buchnereae</taxon>
        <taxon>Striga</taxon>
    </lineage>
</organism>
<accession>A0A5A7RIV7</accession>
<gene>
    <name evidence="2" type="ORF">STAS_34893</name>
</gene>
<dbReference type="EMBL" id="BKCP01013070">
    <property type="protein sequence ID" value="GER57102.1"/>
    <property type="molecule type" value="Genomic_DNA"/>
</dbReference>
<evidence type="ECO:0000313" key="3">
    <source>
        <dbReference type="Proteomes" id="UP000325081"/>
    </source>
</evidence>
<protein>
    <submittedName>
        <fullName evidence="2">Type II secretory pathway</fullName>
    </submittedName>
</protein>
<sequence>MGAHNLSYSREWRNRIGESSFEGRESSYSIVPTILRFGASLLSLSSQWRLTSAVSRYDWSMLAAVFLSGPQLEFHFWSSRLAFINDVGVGAKETKGRKENVRARSRGRCEHSSEKGVIPYPSRSPNSIRARKRTSQFSTSSLTQQTFRSEPLWRA</sequence>
<feature type="compositionally biased region" description="Basic and acidic residues" evidence="1">
    <location>
        <begin position="93"/>
        <end position="114"/>
    </location>
</feature>
<keyword evidence="3" id="KW-1185">Reference proteome</keyword>